<feature type="domain" description="DBB" evidence="3">
    <location>
        <begin position="219"/>
        <end position="355"/>
    </location>
</feature>
<evidence type="ECO:0000256" key="1">
    <source>
        <dbReference type="ARBA" id="ARBA00022553"/>
    </source>
</evidence>
<dbReference type="Pfam" id="PF14545">
    <property type="entry name" value="DBB"/>
    <property type="match status" value="1"/>
</dbReference>
<dbReference type="EMBL" id="JAINUF010000005">
    <property type="protein sequence ID" value="KAJ8360027.1"/>
    <property type="molecule type" value="Genomic_DNA"/>
</dbReference>
<keyword evidence="1" id="KW-0597">Phosphoprotein</keyword>
<feature type="region of interest" description="Disordered" evidence="2">
    <location>
        <begin position="748"/>
        <end position="867"/>
    </location>
</feature>
<gene>
    <name evidence="4" type="ORF">SKAU_G00165520</name>
</gene>
<comment type="caution">
    <text evidence="4">The sequence shown here is derived from an EMBL/GenBank/DDBJ whole genome shotgun (WGS) entry which is preliminary data.</text>
</comment>
<evidence type="ECO:0000256" key="2">
    <source>
        <dbReference type="SAM" id="MobiDB-lite"/>
    </source>
</evidence>
<dbReference type="PANTHER" id="PTHR16267">
    <property type="entry name" value="BANK1/PIK3AP1 FAMILY MEMBER"/>
    <property type="match status" value="1"/>
</dbReference>
<dbReference type="InterPro" id="IPR041340">
    <property type="entry name" value="PIK3AP1_TIR"/>
</dbReference>
<feature type="region of interest" description="Disordered" evidence="2">
    <location>
        <begin position="158"/>
        <end position="193"/>
    </location>
</feature>
<feature type="region of interest" description="Disordered" evidence="2">
    <location>
        <begin position="522"/>
        <end position="548"/>
    </location>
</feature>
<feature type="compositionally biased region" description="Acidic residues" evidence="2">
    <location>
        <begin position="523"/>
        <end position="540"/>
    </location>
</feature>
<evidence type="ECO:0000259" key="3">
    <source>
        <dbReference type="PROSITE" id="PS51376"/>
    </source>
</evidence>
<dbReference type="InterPro" id="IPR035897">
    <property type="entry name" value="Toll_tir_struct_dom_sf"/>
</dbReference>
<dbReference type="AlphaFoldDB" id="A0A9Q1FJV4"/>
<protein>
    <recommendedName>
        <fullName evidence="3">DBB domain-containing protein</fullName>
    </recommendedName>
</protein>
<sequence length="867" mass="97974">MTESVASASTSPCEVRIVYMSEAEEWAVYLQNVLRSARKFENTSVILFPVSTALQECEQELVRASSSIVLLMSATFLYLQDDPEVLKTYQKLFHPPNKMVLLFCGVSESDMPEEYFQHWHGWRKLYTDDDPAVYISTVLDSISDVGVSVAVAECDRGVTETEKLPEPEPEPDVAPKTLTGEPQPPELSQETELPQPGNMICQRTQIQPIASVQEKCLTVQPNRVQCGSQVNIFIILRCKMDCQARAEVEFSCQDCIPKREPGTFENDYTISVKSPDLPSGTVLVSLYCNDSVICSRPITYFTMMGEISNCLENVTNPLDFMCQAFNVTSNSTEALDRLLTDSLRSRMPTGGLHVFGVSQVEEENMSAYQRNEELPTLLHFAAKLGLKKLAALLLQCPGAMQAYSVVNKFGDYPNNIAEKNGFSDLRQFMDEYVETADIKQEGDAEVYEHMSTTSRDILMKYSFNPGCKEDIYESMMELDPDCIEDLYEDMDKALHQSLNPEEAMLRKFFQGKTDMCFTADKEGELEEEEEKEQADEEEGREVENPVSWEEEEDPYNMCFPDQIYDTVDENFSYIPDVTNRPPAPIPRPSISTQPEDNKTYISRVFHEKPLDHRNMPSQAVQEGPSSVPVRPVRDRLSTSTYDPYAGMMTPGQRQLISLQERVKVGAINVDEAVQEFKAWQQNQDRRSQSRRFQQENLKRLRDSITRRHKERGKSGKDLEITGPLPQGLLSDTSVQLECCVYEPAHRVMSLTPVPNPPSRPIQRGSWHNGSTSSVSSDGSNRLSTHSTLSYSSGADGDLEDSVDFPLLPRPPRSDPPPGLPPPRVPPRIPERIPENPMMDRYVHSQSRSLPRIPQRAESTPTIPRRGR</sequence>
<feature type="compositionally biased region" description="Pro residues" evidence="2">
    <location>
        <begin position="807"/>
        <end position="827"/>
    </location>
</feature>
<proteinExistence type="predicted"/>
<reference evidence="4" key="1">
    <citation type="journal article" date="2023" name="Science">
        <title>Genome structures resolve the early diversification of teleost fishes.</title>
        <authorList>
            <person name="Parey E."/>
            <person name="Louis A."/>
            <person name="Montfort J."/>
            <person name="Bouchez O."/>
            <person name="Roques C."/>
            <person name="Iampietro C."/>
            <person name="Lluch J."/>
            <person name="Castinel A."/>
            <person name="Donnadieu C."/>
            <person name="Desvignes T."/>
            <person name="Floi Bucao C."/>
            <person name="Jouanno E."/>
            <person name="Wen M."/>
            <person name="Mejri S."/>
            <person name="Dirks R."/>
            <person name="Jansen H."/>
            <person name="Henkel C."/>
            <person name="Chen W.J."/>
            <person name="Zahm M."/>
            <person name="Cabau C."/>
            <person name="Klopp C."/>
            <person name="Thompson A.W."/>
            <person name="Robinson-Rechavi M."/>
            <person name="Braasch I."/>
            <person name="Lecointre G."/>
            <person name="Bobe J."/>
            <person name="Postlethwait J.H."/>
            <person name="Berthelot C."/>
            <person name="Roest Crollius H."/>
            <person name="Guiguen Y."/>
        </authorList>
    </citation>
    <scope>NUCLEOTIDE SEQUENCE</scope>
    <source>
        <strain evidence="4">WJC10195</strain>
    </source>
</reference>
<dbReference type="SMART" id="SM01282">
    <property type="entry name" value="DBB"/>
    <property type="match status" value="1"/>
</dbReference>
<dbReference type="PROSITE" id="PS51376">
    <property type="entry name" value="DBB"/>
    <property type="match status" value="1"/>
</dbReference>
<dbReference type="PANTHER" id="PTHR16267:SF12">
    <property type="entry name" value="PHOSPHOINOSITIDE 3-KINASE ADAPTER PROTEIN 1"/>
    <property type="match status" value="1"/>
</dbReference>
<dbReference type="OrthoDB" id="8192811at2759"/>
<feature type="compositionally biased region" description="Polar residues" evidence="2">
    <location>
        <begin position="780"/>
        <end position="792"/>
    </location>
</feature>
<dbReference type="Proteomes" id="UP001152622">
    <property type="component" value="Chromosome 5"/>
</dbReference>
<dbReference type="Gene3D" id="3.40.50.10140">
    <property type="entry name" value="Toll/interleukin-1 receptor homology (TIR) domain"/>
    <property type="match status" value="1"/>
</dbReference>
<organism evidence="4 5">
    <name type="scientific">Synaphobranchus kaupii</name>
    <name type="common">Kaup's arrowtooth eel</name>
    <dbReference type="NCBI Taxonomy" id="118154"/>
    <lineage>
        <taxon>Eukaryota</taxon>
        <taxon>Metazoa</taxon>
        <taxon>Chordata</taxon>
        <taxon>Craniata</taxon>
        <taxon>Vertebrata</taxon>
        <taxon>Euteleostomi</taxon>
        <taxon>Actinopterygii</taxon>
        <taxon>Neopterygii</taxon>
        <taxon>Teleostei</taxon>
        <taxon>Anguilliformes</taxon>
        <taxon>Synaphobranchidae</taxon>
        <taxon>Synaphobranchus</taxon>
    </lineage>
</organism>
<feature type="compositionally biased region" description="Basic and acidic residues" evidence="2">
    <location>
        <begin position="683"/>
        <end position="705"/>
    </location>
</feature>
<evidence type="ECO:0000313" key="5">
    <source>
        <dbReference type="Proteomes" id="UP001152622"/>
    </source>
</evidence>
<dbReference type="GO" id="GO:0005829">
    <property type="term" value="C:cytosol"/>
    <property type="evidence" value="ECO:0007669"/>
    <property type="project" value="TreeGrafter"/>
</dbReference>
<name>A0A9Q1FJV4_SYNKA</name>
<feature type="region of interest" description="Disordered" evidence="2">
    <location>
        <begin position="680"/>
        <end position="727"/>
    </location>
</feature>
<dbReference type="InterPro" id="IPR052446">
    <property type="entry name" value="B-cell_PI3K-Signaling_Adptrs"/>
</dbReference>
<feature type="compositionally biased region" description="Low complexity" evidence="2">
    <location>
        <begin position="770"/>
        <end position="779"/>
    </location>
</feature>
<evidence type="ECO:0000313" key="4">
    <source>
        <dbReference type="EMBL" id="KAJ8360027.1"/>
    </source>
</evidence>
<dbReference type="GO" id="GO:0005102">
    <property type="term" value="F:signaling receptor binding"/>
    <property type="evidence" value="ECO:0007669"/>
    <property type="project" value="TreeGrafter"/>
</dbReference>
<accession>A0A9Q1FJV4</accession>
<dbReference type="Pfam" id="PF18567">
    <property type="entry name" value="TIR_3"/>
    <property type="match status" value="1"/>
</dbReference>
<keyword evidence="5" id="KW-1185">Reference proteome</keyword>
<dbReference type="GO" id="GO:0036312">
    <property type="term" value="F:phosphatidylinositol 3-kinase regulatory subunit binding"/>
    <property type="evidence" value="ECO:0007669"/>
    <property type="project" value="TreeGrafter"/>
</dbReference>
<dbReference type="InterPro" id="IPR017893">
    <property type="entry name" value="DBB_domain"/>
</dbReference>